<dbReference type="InterPro" id="IPR036388">
    <property type="entry name" value="WH-like_DNA-bd_sf"/>
</dbReference>
<sequence>MTSAQQTILTDLQTHGPATPAVIAERTGLGYSTVTASLRKIAAAGHVHRDDASIWTAAEPTESTEPTPSATATAAATIADGTDSTEPASPSAPADERADEDTEPQPETSDPAAAAHEPDDRTTAAALSQREEDEQPEEPERPEVDEEPEQSERTGPIGPDEADGDSSVDDTATPDGGGPPDADAPADKPRRPYTRSGKPIRKKHQLQAEVLAYLTAHPGQQVTPHTIGKAIDAADGAVINACNKLAHEAKIQRVETTKAMFVYDPDDTTAHAS</sequence>
<evidence type="ECO:0000313" key="2">
    <source>
        <dbReference type="EMBL" id="MFC4131183.1"/>
    </source>
</evidence>
<dbReference type="RefSeq" id="WP_253754471.1">
    <property type="nucleotide sequence ID" value="NZ_JAMZDZ010000001.1"/>
</dbReference>
<feature type="region of interest" description="Disordered" evidence="1">
    <location>
        <begin position="44"/>
        <end position="203"/>
    </location>
</feature>
<dbReference type="Gene3D" id="1.10.10.10">
    <property type="entry name" value="Winged helix-like DNA-binding domain superfamily/Winged helix DNA-binding domain"/>
    <property type="match status" value="1"/>
</dbReference>
<dbReference type="Proteomes" id="UP001595816">
    <property type="component" value="Unassembled WGS sequence"/>
</dbReference>
<gene>
    <name evidence="2" type="ORF">ACFOZ4_11265</name>
</gene>
<organism evidence="2 3">
    <name type="scientific">Hamadaea flava</name>
    <dbReference type="NCBI Taxonomy" id="1742688"/>
    <lineage>
        <taxon>Bacteria</taxon>
        <taxon>Bacillati</taxon>
        <taxon>Actinomycetota</taxon>
        <taxon>Actinomycetes</taxon>
        <taxon>Micromonosporales</taxon>
        <taxon>Micromonosporaceae</taxon>
        <taxon>Hamadaea</taxon>
    </lineage>
</organism>
<dbReference type="InterPro" id="IPR036390">
    <property type="entry name" value="WH_DNA-bd_sf"/>
</dbReference>
<keyword evidence="3" id="KW-1185">Reference proteome</keyword>
<comment type="caution">
    <text evidence="2">The sequence shown here is derived from an EMBL/GenBank/DDBJ whole genome shotgun (WGS) entry which is preliminary data.</text>
</comment>
<dbReference type="SUPFAM" id="SSF46785">
    <property type="entry name" value="Winged helix' DNA-binding domain"/>
    <property type="match status" value="1"/>
</dbReference>
<evidence type="ECO:0000256" key="1">
    <source>
        <dbReference type="SAM" id="MobiDB-lite"/>
    </source>
</evidence>
<name>A0ABV8LL11_9ACTN</name>
<feature type="compositionally biased region" description="Low complexity" evidence="1">
    <location>
        <begin position="56"/>
        <end position="77"/>
    </location>
</feature>
<proteinExistence type="predicted"/>
<protein>
    <recommendedName>
        <fullName evidence="4">MarR family transcriptional regulator</fullName>
    </recommendedName>
</protein>
<accession>A0ABV8LL11</accession>
<evidence type="ECO:0000313" key="3">
    <source>
        <dbReference type="Proteomes" id="UP001595816"/>
    </source>
</evidence>
<reference evidence="3" key="1">
    <citation type="journal article" date="2019" name="Int. J. Syst. Evol. Microbiol.">
        <title>The Global Catalogue of Microorganisms (GCM) 10K type strain sequencing project: providing services to taxonomists for standard genome sequencing and annotation.</title>
        <authorList>
            <consortium name="The Broad Institute Genomics Platform"/>
            <consortium name="The Broad Institute Genome Sequencing Center for Infectious Disease"/>
            <person name="Wu L."/>
            <person name="Ma J."/>
        </authorList>
    </citation>
    <scope>NUCLEOTIDE SEQUENCE [LARGE SCALE GENOMIC DNA]</scope>
    <source>
        <strain evidence="3">CGMCC 4.7289</strain>
    </source>
</reference>
<evidence type="ECO:0008006" key="4">
    <source>
        <dbReference type="Google" id="ProtNLM"/>
    </source>
</evidence>
<dbReference type="EMBL" id="JBHSAY010000006">
    <property type="protein sequence ID" value="MFC4131183.1"/>
    <property type="molecule type" value="Genomic_DNA"/>
</dbReference>